<gene>
    <name evidence="1" type="ORF">L1987_21840</name>
</gene>
<name>A0ACB9IDR0_9ASTR</name>
<dbReference type="EMBL" id="CM042025">
    <property type="protein sequence ID" value="KAI3805952.1"/>
    <property type="molecule type" value="Genomic_DNA"/>
</dbReference>
<proteinExistence type="predicted"/>
<evidence type="ECO:0000313" key="1">
    <source>
        <dbReference type="EMBL" id="KAI3805952.1"/>
    </source>
</evidence>
<organism evidence="1 2">
    <name type="scientific">Smallanthus sonchifolius</name>
    <dbReference type="NCBI Taxonomy" id="185202"/>
    <lineage>
        <taxon>Eukaryota</taxon>
        <taxon>Viridiplantae</taxon>
        <taxon>Streptophyta</taxon>
        <taxon>Embryophyta</taxon>
        <taxon>Tracheophyta</taxon>
        <taxon>Spermatophyta</taxon>
        <taxon>Magnoliopsida</taxon>
        <taxon>eudicotyledons</taxon>
        <taxon>Gunneridae</taxon>
        <taxon>Pentapetalae</taxon>
        <taxon>asterids</taxon>
        <taxon>campanulids</taxon>
        <taxon>Asterales</taxon>
        <taxon>Asteraceae</taxon>
        <taxon>Asteroideae</taxon>
        <taxon>Heliantheae alliance</taxon>
        <taxon>Millerieae</taxon>
        <taxon>Smallanthus</taxon>
    </lineage>
</organism>
<reference evidence="1 2" key="2">
    <citation type="journal article" date="2022" name="Mol. Ecol. Resour.">
        <title>The genomes of chicory, endive, great burdock and yacon provide insights into Asteraceae paleo-polyploidization history and plant inulin production.</title>
        <authorList>
            <person name="Fan W."/>
            <person name="Wang S."/>
            <person name="Wang H."/>
            <person name="Wang A."/>
            <person name="Jiang F."/>
            <person name="Liu H."/>
            <person name="Zhao H."/>
            <person name="Xu D."/>
            <person name="Zhang Y."/>
        </authorList>
    </citation>
    <scope>NUCLEOTIDE SEQUENCE [LARGE SCALE GENOMIC DNA]</scope>
    <source>
        <strain evidence="2">cv. Yunnan</strain>
        <tissue evidence="1">Leaves</tissue>
    </source>
</reference>
<accession>A0ACB9IDR0</accession>
<keyword evidence="2" id="KW-1185">Reference proteome</keyword>
<protein>
    <submittedName>
        <fullName evidence="1">Uncharacterized protein</fullName>
    </submittedName>
</protein>
<reference evidence="2" key="1">
    <citation type="journal article" date="2022" name="Mol. Ecol. Resour.">
        <title>The genomes of chicory, endive, great burdock and yacon provide insights into Asteraceae palaeo-polyploidization history and plant inulin production.</title>
        <authorList>
            <person name="Fan W."/>
            <person name="Wang S."/>
            <person name="Wang H."/>
            <person name="Wang A."/>
            <person name="Jiang F."/>
            <person name="Liu H."/>
            <person name="Zhao H."/>
            <person name="Xu D."/>
            <person name="Zhang Y."/>
        </authorList>
    </citation>
    <scope>NUCLEOTIDE SEQUENCE [LARGE SCALE GENOMIC DNA]</scope>
    <source>
        <strain evidence="2">cv. Yunnan</strain>
    </source>
</reference>
<comment type="caution">
    <text evidence="1">The sequence shown here is derived from an EMBL/GenBank/DDBJ whole genome shotgun (WGS) entry which is preliminary data.</text>
</comment>
<dbReference type="Proteomes" id="UP001056120">
    <property type="component" value="Linkage Group LG08"/>
</dbReference>
<evidence type="ECO:0000313" key="2">
    <source>
        <dbReference type="Proteomes" id="UP001056120"/>
    </source>
</evidence>
<sequence length="101" mass="11619">MGTFKNIKSGKIQVLPALKCIKDGGDEVVFENGKCYQFDAIIFATGFRRSAHLWLQGNDCFLIKMEHQSQCIQIIGKERMGFIVLDLQEQDLLELPWMPKR</sequence>